<evidence type="ECO:0000259" key="7">
    <source>
        <dbReference type="Pfam" id="PF02465"/>
    </source>
</evidence>
<feature type="domain" description="Flagellar hook-associated protein 2 C-terminal" evidence="8">
    <location>
        <begin position="511"/>
        <end position="807"/>
    </location>
</feature>
<dbReference type="InterPro" id="IPR010809">
    <property type="entry name" value="FliD_C"/>
</dbReference>
<keyword evidence="9" id="KW-0969">Cilium</keyword>
<comment type="subcellular location">
    <subcellularLocation>
        <location evidence="5">Secreted</location>
    </subcellularLocation>
    <subcellularLocation>
        <location evidence="5">Bacterial flagellum</location>
    </subcellularLocation>
</comment>
<dbReference type="InterPro" id="IPR003481">
    <property type="entry name" value="FliD_N"/>
</dbReference>
<gene>
    <name evidence="9" type="ORF">NPD5_3211</name>
</gene>
<keyword evidence="9" id="KW-0966">Cell projection</keyword>
<reference evidence="9 10" key="1">
    <citation type="submission" date="2015-11" db="EMBL/GenBank/DDBJ databases">
        <authorList>
            <person name="Hill K.K."/>
            <person name="Shirey T.B."/>
            <person name="Raphael B."/>
            <person name="Daligault H.E."/>
            <person name="Davenport K.W."/>
            <person name="Bruce D.C."/>
            <person name="Foley B.T."/>
            <person name="Johnson S.L."/>
        </authorList>
    </citation>
    <scope>NUCLEOTIDE SEQUENCE [LARGE SCALE GENOMIC DNA]</scope>
    <source>
        <strain evidence="9 10">CDC_1632</strain>
    </source>
</reference>
<organism evidence="9 10">
    <name type="scientific">Clostridium sporogenes</name>
    <dbReference type="NCBI Taxonomy" id="1509"/>
    <lineage>
        <taxon>Bacteria</taxon>
        <taxon>Bacillati</taxon>
        <taxon>Bacillota</taxon>
        <taxon>Clostridia</taxon>
        <taxon>Eubacteriales</taxon>
        <taxon>Clostridiaceae</taxon>
        <taxon>Clostridium</taxon>
    </lineage>
</organism>
<evidence type="ECO:0000313" key="9">
    <source>
        <dbReference type="EMBL" id="APH13391.1"/>
    </source>
</evidence>
<feature type="domain" description="Flagellar hook-associated protein 2 N-terminal" evidence="7">
    <location>
        <begin position="10"/>
        <end position="113"/>
    </location>
</feature>
<evidence type="ECO:0000313" key="10">
    <source>
        <dbReference type="Proteomes" id="UP000182204"/>
    </source>
</evidence>
<keyword evidence="4 5" id="KW-0975">Bacterial flagellum</keyword>
<name>A0A1L3NBB1_CLOSG</name>
<dbReference type="PANTHER" id="PTHR30288">
    <property type="entry name" value="FLAGELLAR CAP/ASSEMBLY PROTEIN FLID"/>
    <property type="match status" value="1"/>
</dbReference>
<dbReference type="Pfam" id="PF07195">
    <property type="entry name" value="FliD_C"/>
    <property type="match status" value="1"/>
</dbReference>
<dbReference type="EMBL" id="CP013243">
    <property type="protein sequence ID" value="APH13391.1"/>
    <property type="molecule type" value="Genomic_DNA"/>
</dbReference>
<dbReference type="InterPro" id="IPR040026">
    <property type="entry name" value="FliD"/>
</dbReference>
<dbReference type="GO" id="GO:0007155">
    <property type="term" value="P:cell adhesion"/>
    <property type="evidence" value="ECO:0007669"/>
    <property type="project" value="InterPro"/>
</dbReference>
<evidence type="ECO:0000256" key="2">
    <source>
        <dbReference type="ARBA" id="ARBA00011255"/>
    </source>
</evidence>
<dbReference type="GO" id="GO:0009424">
    <property type="term" value="C:bacterial-type flagellum hook"/>
    <property type="evidence" value="ECO:0007669"/>
    <property type="project" value="UniProtKB-UniRule"/>
</dbReference>
<dbReference type="GO" id="GO:0009421">
    <property type="term" value="C:bacterial-type flagellum filament cap"/>
    <property type="evidence" value="ECO:0007669"/>
    <property type="project" value="InterPro"/>
</dbReference>
<keyword evidence="9" id="KW-0282">Flagellum</keyword>
<evidence type="ECO:0000256" key="6">
    <source>
        <dbReference type="SAM" id="MobiDB-lite"/>
    </source>
</evidence>
<evidence type="ECO:0000259" key="8">
    <source>
        <dbReference type="Pfam" id="PF07195"/>
    </source>
</evidence>
<feature type="compositionally biased region" description="Polar residues" evidence="6">
    <location>
        <begin position="514"/>
        <end position="527"/>
    </location>
</feature>
<feature type="region of interest" description="Disordered" evidence="6">
    <location>
        <begin position="508"/>
        <end position="527"/>
    </location>
</feature>
<dbReference type="Pfam" id="PF02465">
    <property type="entry name" value="FliD_N"/>
    <property type="match status" value="1"/>
</dbReference>
<keyword evidence="5" id="KW-0964">Secreted</keyword>
<dbReference type="AlphaFoldDB" id="A0A1L3NBB1"/>
<dbReference type="PANTHER" id="PTHR30288:SF0">
    <property type="entry name" value="FLAGELLAR HOOK-ASSOCIATED PROTEIN 2"/>
    <property type="match status" value="1"/>
</dbReference>
<accession>A0A1L3NBB1</accession>
<feature type="coiled-coil region" evidence="5">
    <location>
        <begin position="763"/>
        <end position="790"/>
    </location>
</feature>
<evidence type="ECO:0000256" key="3">
    <source>
        <dbReference type="ARBA" id="ARBA00023054"/>
    </source>
</evidence>
<evidence type="ECO:0000256" key="5">
    <source>
        <dbReference type="RuleBase" id="RU362066"/>
    </source>
</evidence>
<sequence>MPMRLPGLATGMDTDTMIKNMMKPYTMRVDQMKQKSQILLWQQDAYRNVMDGVSNITKKYFDLLNGDNYMLSSKNFSSLKPSGIPDTSNIKINAGSGAISGNYSLKVTELASKAEAIGTNAVNIKTLSEGEYGIKIDASNNKVVIEGKEITLSKSRYNNVLDIAAEINSKINEDGSGLKDIVKAVAKKDGSIKIENLFKIDDGNKGLKVTVDGKEYTAELATGNFTLEELTNSINSKLKVAKDTDGNILPEDKGVKASLSADGKSIEFTGTTSQPNYSVLGVDLTGTTEGSGITGTDVTVAGNSITYAKEIIEGFNDTFNVQIGTDASKTVKLAAGTINTLADLETKLNNAFANAGLNSTLTATVKEEKIVLSSNSDKQVIITGETGKSATSLLGLPDRYEMSMSTYEKMSNIIDGPVKFTINGIDFDYDFTKDYDSTTAPNGAKNKTISQILADISDKAKVDISYSEINKKFTIRSKAEGSSEKIVASDTSGDFLQNLFGNSSISEKGRDSEFNLTTPNGTSTITKPTNNFAIDGVSYNISGAKKDEEISFSLNGDTAESFDKIKGFIDDYNKLVDELQKKVIEKKYRKFEPLTEEQKKDMKENDIKLWEEKAQSGILRNDSDIQNMLSSLRRAFFDSVEGAGLSLREVGLTTSSDYTQGGKIIFDPIIDKDGNSGEERLKKLLKEDPDRVFKIFSKQSDSYPSYSPDLTSTERNQRYKEEGILQRINDIFKDYTRTQKNVNGKMGIFVEKAGIKGTTSEINNNLYKELEKREKTIKEMEDRLVERENRYYYQFAQLEKYMNQMNSQSSWLAQQLGGGK</sequence>
<evidence type="ECO:0000256" key="1">
    <source>
        <dbReference type="ARBA" id="ARBA00009764"/>
    </source>
</evidence>
<keyword evidence="3 5" id="KW-0175">Coiled coil</keyword>
<dbReference type="Proteomes" id="UP000182204">
    <property type="component" value="Chromosome"/>
</dbReference>
<dbReference type="GO" id="GO:0005576">
    <property type="term" value="C:extracellular region"/>
    <property type="evidence" value="ECO:0007669"/>
    <property type="project" value="UniProtKB-SubCell"/>
</dbReference>
<proteinExistence type="inferred from homology"/>
<comment type="similarity">
    <text evidence="1 5">Belongs to the FliD family.</text>
</comment>
<dbReference type="GO" id="GO:0071973">
    <property type="term" value="P:bacterial-type flagellum-dependent cell motility"/>
    <property type="evidence" value="ECO:0007669"/>
    <property type="project" value="TreeGrafter"/>
</dbReference>
<comment type="function">
    <text evidence="5">Required for morphogenesis and for the elongation of the flagellar filament by facilitating polymerization of the flagellin monomers at the tip of growing filament. Forms a capping structure, which prevents flagellin subunits (transported through the central channel of the flagellum) from leaking out without polymerization at the distal end.</text>
</comment>
<evidence type="ECO:0000256" key="4">
    <source>
        <dbReference type="ARBA" id="ARBA00023143"/>
    </source>
</evidence>
<comment type="subunit">
    <text evidence="2 5">Homopentamer.</text>
</comment>
<protein>
    <recommendedName>
        <fullName evidence="5">Flagellar hook-associated protein 2</fullName>
        <shortName evidence="5">HAP2</shortName>
    </recommendedName>
    <alternativeName>
        <fullName evidence="5">Flagellar cap protein</fullName>
    </alternativeName>
</protein>